<evidence type="ECO:0000313" key="1">
    <source>
        <dbReference type="EMBL" id="GAG77801.1"/>
    </source>
</evidence>
<accession>X1C081</accession>
<name>X1C081_9ZZZZ</name>
<dbReference type="AlphaFoldDB" id="X1C081"/>
<proteinExistence type="predicted"/>
<sequence length="63" mass="7371">MTLFSGFMGRVLLIIGRRGVRTAKPLLKNEMVQDLSDDLFQMGRLEGEMKLTDEVEEIYTKWY</sequence>
<dbReference type="EMBL" id="BART01014852">
    <property type="protein sequence ID" value="GAG77801.1"/>
    <property type="molecule type" value="Genomic_DNA"/>
</dbReference>
<feature type="non-terminal residue" evidence="1">
    <location>
        <position position="63"/>
    </location>
</feature>
<gene>
    <name evidence="1" type="ORF">S01H4_29253</name>
</gene>
<organism evidence="1">
    <name type="scientific">marine sediment metagenome</name>
    <dbReference type="NCBI Taxonomy" id="412755"/>
    <lineage>
        <taxon>unclassified sequences</taxon>
        <taxon>metagenomes</taxon>
        <taxon>ecological metagenomes</taxon>
    </lineage>
</organism>
<protein>
    <submittedName>
        <fullName evidence="1">Uncharacterized protein</fullName>
    </submittedName>
</protein>
<comment type="caution">
    <text evidence="1">The sequence shown here is derived from an EMBL/GenBank/DDBJ whole genome shotgun (WGS) entry which is preliminary data.</text>
</comment>
<reference evidence="1" key="1">
    <citation type="journal article" date="2014" name="Front. Microbiol.">
        <title>High frequency of phylogenetically diverse reductive dehalogenase-homologous genes in deep subseafloor sedimentary metagenomes.</title>
        <authorList>
            <person name="Kawai M."/>
            <person name="Futagami T."/>
            <person name="Toyoda A."/>
            <person name="Takaki Y."/>
            <person name="Nishi S."/>
            <person name="Hori S."/>
            <person name="Arai W."/>
            <person name="Tsubouchi T."/>
            <person name="Morono Y."/>
            <person name="Uchiyama I."/>
            <person name="Ito T."/>
            <person name="Fujiyama A."/>
            <person name="Inagaki F."/>
            <person name="Takami H."/>
        </authorList>
    </citation>
    <scope>NUCLEOTIDE SEQUENCE</scope>
    <source>
        <strain evidence="1">Expedition CK06-06</strain>
    </source>
</reference>